<dbReference type="OrthoDB" id="6257477at2"/>
<feature type="compositionally biased region" description="Low complexity" evidence="1">
    <location>
        <begin position="125"/>
        <end position="136"/>
    </location>
</feature>
<evidence type="ECO:0000256" key="1">
    <source>
        <dbReference type="SAM" id="MobiDB-lite"/>
    </source>
</evidence>
<dbReference type="eggNOG" id="ENOG5031GBK">
    <property type="taxonomic scope" value="Bacteria"/>
</dbReference>
<dbReference type="AlphaFoldDB" id="A3QCA4"/>
<name>A3QCA4_SHELP</name>
<dbReference type="HOGENOM" id="CLU_997137_0_0_6"/>
<reference evidence="2 3" key="1">
    <citation type="submission" date="2007-03" db="EMBL/GenBank/DDBJ databases">
        <title>Complete sequence of Shewanella loihica PV-4.</title>
        <authorList>
            <consortium name="US DOE Joint Genome Institute"/>
            <person name="Copeland A."/>
            <person name="Lucas S."/>
            <person name="Lapidus A."/>
            <person name="Barry K."/>
            <person name="Detter J.C."/>
            <person name="Glavina del Rio T."/>
            <person name="Hammon N."/>
            <person name="Israni S."/>
            <person name="Dalin E."/>
            <person name="Tice H."/>
            <person name="Pitluck S."/>
            <person name="Chain P."/>
            <person name="Malfatti S."/>
            <person name="Shin M."/>
            <person name="Vergez L."/>
            <person name="Schmutz J."/>
            <person name="Larimer F."/>
            <person name="Land M."/>
            <person name="Hauser L."/>
            <person name="Kyrpides N."/>
            <person name="Mikhailova N."/>
            <person name="Romine M.F."/>
            <person name="Serres G."/>
            <person name="Fredrickson J."/>
            <person name="Tiedje J."/>
            <person name="Richardson P."/>
        </authorList>
    </citation>
    <scope>NUCLEOTIDE SEQUENCE [LARGE SCALE GENOMIC DNA]</scope>
    <source>
        <strain evidence="3">ATCC BAA-1088 / PV-4</strain>
    </source>
</reference>
<proteinExistence type="predicted"/>
<dbReference type="KEGG" id="slo:Shew_1232"/>
<keyword evidence="3" id="KW-1185">Reference proteome</keyword>
<evidence type="ECO:0000313" key="2">
    <source>
        <dbReference type="EMBL" id="ABO23102.1"/>
    </source>
</evidence>
<organism evidence="2 3">
    <name type="scientific">Shewanella loihica (strain ATCC BAA-1088 / PV-4)</name>
    <dbReference type="NCBI Taxonomy" id="323850"/>
    <lineage>
        <taxon>Bacteria</taxon>
        <taxon>Pseudomonadati</taxon>
        <taxon>Pseudomonadota</taxon>
        <taxon>Gammaproteobacteria</taxon>
        <taxon>Alteromonadales</taxon>
        <taxon>Shewanellaceae</taxon>
        <taxon>Shewanella</taxon>
    </lineage>
</organism>
<dbReference type="RefSeq" id="WP_011865034.1">
    <property type="nucleotide sequence ID" value="NC_009092.1"/>
</dbReference>
<dbReference type="Proteomes" id="UP000001558">
    <property type="component" value="Chromosome"/>
</dbReference>
<accession>A3QCA4</accession>
<feature type="region of interest" description="Disordered" evidence="1">
    <location>
        <begin position="110"/>
        <end position="136"/>
    </location>
</feature>
<dbReference type="EMBL" id="CP000606">
    <property type="protein sequence ID" value="ABO23102.1"/>
    <property type="molecule type" value="Genomic_DNA"/>
</dbReference>
<sequence>MSDENDKMLSDAELKALYLAKATEQPSTELDARILAMAQQRLTEHAGESEQSGAANVIQASFWRRYRWPLSSAASVLLLSSLLLLNLNGPPPINDQVRPMLASEPQAMRMAAPTEQQEPKVQQGPSAQADAADAELASPQAVTMMARKAPIDVKTESQADGQGELESLTAQQVGAADLDTTIDAKATTQAKAVISDIQAVNHLQQLVDSKLWGDADTLYHRLLKERPRLKDNSHPQHEQWQALLKQIKAHSQSKE</sequence>
<feature type="compositionally biased region" description="Polar residues" evidence="1">
    <location>
        <begin position="114"/>
        <end position="124"/>
    </location>
</feature>
<evidence type="ECO:0000313" key="3">
    <source>
        <dbReference type="Proteomes" id="UP000001558"/>
    </source>
</evidence>
<protein>
    <submittedName>
        <fullName evidence="2">Uncharacterized protein</fullName>
    </submittedName>
</protein>
<gene>
    <name evidence="2" type="ordered locus">Shew_1232</name>
</gene>